<dbReference type="PANTHER" id="PTHR15157:SF24">
    <property type="entry name" value="VACUOLAR PROTEIN SORTING 38"/>
    <property type="match status" value="1"/>
</dbReference>
<reference evidence="2" key="1">
    <citation type="journal article" date="2023" name="GigaByte">
        <title>Genome assembly of the bearded iris, Iris pallida Lam.</title>
        <authorList>
            <person name="Bruccoleri R.E."/>
            <person name="Oakeley E.J."/>
            <person name="Faust A.M.E."/>
            <person name="Altorfer M."/>
            <person name="Dessus-Babus S."/>
            <person name="Burckhardt D."/>
            <person name="Oertli M."/>
            <person name="Naumann U."/>
            <person name="Petersen F."/>
            <person name="Wong J."/>
        </authorList>
    </citation>
    <scope>NUCLEOTIDE SEQUENCE</scope>
    <source>
        <strain evidence="2">GSM-AAB239-AS_SAM_17_03QT</strain>
    </source>
</reference>
<dbReference type="GO" id="GO:0035493">
    <property type="term" value="P:SNARE complex assembly"/>
    <property type="evidence" value="ECO:0007669"/>
    <property type="project" value="TreeGrafter"/>
</dbReference>
<sequence length="390" mass="44074">MISVPTSAHDPWEELVVAVGAESPKVVEWEELQQELGRLCSLSSALAKAKERKESLSRKIEDFVKVREESLRQSNELENMREKLEARKFAMGDMSMSTKEILEDVKSQRERICTSARMLLVAGQNLSAAHQKLQEANKLLAGKRGHGNLRNLQKMLRMRQQYMITQVSTLYPVKASNESKKKLDSHDGEHQVLLCYINISETAHSYTGCMRRWLTITWNFRDSVVLSTSNMSRPQQPASLTILGLQLTAVPLKNMSIFSNKSEVQKSAAALGYVAHAVLLIASYLDVHLRYPLRFGGSRSYIHDYAPSIDSASSDLPPNANIDKNSKFMEFPLFLEGQDATRAAYAIFLLNKDLEQLLNYIGAESLGPRHVLPNLKELMRIIQSNEYIDM</sequence>
<dbReference type="Proteomes" id="UP001140949">
    <property type="component" value="Unassembled WGS sequence"/>
</dbReference>
<name>A0AAX6EFJ4_IRIPA</name>
<feature type="coiled-coil region" evidence="1">
    <location>
        <begin position="46"/>
        <end position="87"/>
    </location>
</feature>
<dbReference type="GO" id="GO:0000323">
    <property type="term" value="C:lytic vacuole"/>
    <property type="evidence" value="ECO:0007669"/>
    <property type="project" value="TreeGrafter"/>
</dbReference>
<proteinExistence type="predicted"/>
<dbReference type="PANTHER" id="PTHR15157">
    <property type="entry name" value="UV RADIATION RESISTANCE-ASSOCIATED GENE PROTEIN"/>
    <property type="match status" value="1"/>
</dbReference>
<comment type="caution">
    <text evidence="2">The sequence shown here is derived from an EMBL/GenBank/DDBJ whole genome shotgun (WGS) entry which is preliminary data.</text>
</comment>
<organism evidence="2 3">
    <name type="scientific">Iris pallida</name>
    <name type="common">Sweet iris</name>
    <dbReference type="NCBI Taxonomy" id="29817"/>
    <lineage>
        <taxon>Eukaryota</taxon>
        <taxon>Viridiplantae</taxon>
        <taxon>Streptophyta</taxon>
        <taxon>Embryophyta</taxon>
        <taxon>Tracheophyta</taxon>
        <taxon>Spermatophyta</taxon>
        <taxon>Magnoliopsida</taxon>
        <taxon>Liliopsida</taxon>
        <taxon>Asparagales</taxon>
        <taxon>Iridaceae</taxon>
        <taxon>Iridoideae</taxon>
        <taxon>Irideae</taxon>
        <taxon>Iris</taxon>
    </lineage>
</organism>
<dbReference type="EMBL" id="JANAVB010037018">
    <property type="protein sequence ID" value="KAJ6802784.1"/>
    <property type="molecule type" value="Genomic_DNA"/>
</dbReference>
<reference evidence="2" key="2">
    <citation type="submission" date="2023-04" db="EMBL/GenBank/DDBJ databases">
        <authorList>
            <person name="Bruccoleri R.E."/>
            <person name="Oakeley E.J."/>
            <person name="Faust A.-M."/>
            <person name="Dessus-Babus S."/>
            <person name="Altorfer M."/>
            <person name="Burckhardt D."/>
            <person name="Oertli M."/>
            <person name="Naumann U."/>
            <person name="Petersen F."/>
            <person name="Wong J."/>
        </authorList>
    </citation>
    <scope>NUCLEOTIDE SEQUENCE</scope>
    <source>
        <strain evidence="2">GSM-AAB239-AS_SAM_17_03QT</strain>
        <tissue evidence="2">Leaf</tissue>
    </source>
</reference>
<keyword evidence="1" id="KW-0175">Coiled coil</keyword>
<evidence type="ECO:0000256" key="1">
    <source>
        <dbReference type="SAM" id="Coils"/>
    </source>
</evidence>
<evidence type="ECO:0000313" key="2">
    <source>
        <dbReference type="EMBL" id="KAJ6802784.1"/>
    </source>
</evidence>
<accession>A0AAX6EFJ4</accession>
<dbReference type="GO" id="GO:0000149">
    <property type="term" value="F:SNARE binding"/>
    <property type="evidence" value="ECO:0007669"/>
    <property type="project" value="TreeGrafter"/>
</dbReference>
<keyword evidence="3" id="KW-1185">Reference proteome</keyword>
<evidence type="ECO:0000313" key="3">
    <source>
        <dbReference type="Proteomes" id="UP001140949"/>
    </source>
</evidence>
<gene>
    <name evidence="2" type="ORF">M6B38_191535</name>
</gene>
<dbReference type="GO" id="GO:0005768">
    <property type="term" value="C:endosome"/>
    <property type="evidence" value="ECO:0007669"/>
    <property type="project" value="TreeGrafter"/>
</dbReference>
<protein>
    <submittedName>
        <fullName evidence="2">UV radiation resistance-associated gene protein isoform X2</fullName>
    </submittedName>
</protein>
<dbReference type="AlphaFoldDB" id="A0AAX6EFJ4"/>